<keyword evidence="3 9" id="KW-1003">Cell membrane</keyword>
<name>A0A251XD63_9GAMM</name>
<sequence length="141" mass="15333">MFDIGFLELLVVGVVALLVFGPERLPGAARTAGLWFGRIKRFVTSIKNDIDKELRLQELQEQMRQTEVNQVYEFLNETKNTLNQSATAPEASAHTPLSPSAENSGAVRSWNPPVLESPEPAPAAPATVDVPVAGLDPKNKV</sequence>
<comment type="subunit">
    <text evidence="9">The Tat system comprises two distinct complexes: a TatABC complex, containing multiple copies of TatA, TatB and TatC subunits, and a separate TatA complex, containing only TatA subunits. Substrates initially bind to the TatABC complex, which probably triggers association of the separate TatA complex to form the active translocon.</text>
</comment>
<keyword evidence="12" id="KW-1185">Reference proteome</keyword>
<organism evidence="11 12">
    <name type="scientific">Thioflexithrix psekupsensis</name>
    <dbReference type="NCBI Taxonomy" id="1570016"/>
    <lineage>
        <taxon>Bacteria</taxon>
        <taxon>Pseudomonadati</taxon>
        <taxon>Pseudomonadota</taxon>
        <taxon>Gammaproteobacteria</taxon>
        <taxon>Thiotrichales</taxon>
        <taxon>Thioflexithrix</taxon>
    </lineage>
</organism>
<feature type="compositionally biased region" description="Low complexity" evidence="10">
    <location>
        <begin position="112"/>
        <end position="133"/>
    </location>
</feature>
<dbReference type="PRINTS" id="PR01506">
    <property type="entry name" value="TATBPROTEIN"/>
</dbReference>
<dbReference type="InterPro" id="IPR018448">
    <property type="entry name" value="TatB"/>
</dbReference>
<dbReference type="Proteomes" id="UP000194798">
    <property type="component" value="Unassembled WGS sequence"/>
</dbReference>
<dbReference type="GO" id="GO:0008320">
    <property type="term" value="F:protein transmembrane transporter activity"/>
    <property type="evidence" value="ECO:0007669"/>
    <property type="project" value="UniProtKB-UniRule"/>
</dbReference>
<dbReference type="RefSeq" id="WP_086486675.1">
    <property type="nucleotide sequence ID" value="NZ_MSLT01000001.1"/>
</dbReference>
<comment type="similarity">
    <text evidence="9">Belongs to the TatB family.</text>
</comment>
<keyword evidence="2 9" id="KW-0813">Transport</keyword>
<dbReference type="AlphaFoldDB" id="A0A251XD63"/>
<dbReference type="OrthoDB" id="9816005at2"/>
<keyword evidence="8 9" id="KW-0472">Membrane</keyword>
<evidence type="ECO:0000256" key="4">
    <source>
        <dbReference type="ARBA" id="ARBA00022692"/>
    </source>
</evidence>
<evidence type="ECO:0000256" key="8">
    <source>
        <dbReference type="ARBA" id="ARBA00023136"/>
    </source>
</evidence>
<gene>
    <name evidence="9" type="primary">tatB</name>
    <name evidence="11" type="ORF">TPSD3_00690</name>
</gene>
<evidence type="ECO:0000256" key="6">
    <source>
        <dbReference type="ARBA" id="ARBA00022989"/>
    </source>
</evidence>
<dbReference type="PANTHER" id="PTHR33162:SF1">
    <property type="entry name" value="SEC-INDEPENDENT PROTEIN TRANSLOCASE PROTEIN TATA, CHLOROPLASTIC"/>
    <property type="match status" value="1"/>
</dbReference>
<evidence type="ECO:0000256" key="1">
    <source>
        <dbReference type="ARBA" id="ARBA00004167"/>
    </source>
</evidence>
<dbReference type="Pfam" id="PF02416">
    <property type="entry name" value="TatA_B_E"/>
    <property type="match status" value="1"/>
</dbReference>
<keyword evidence="5 9" id="KW-0653">Protein transport</keyword>
<dbReference type="NCBIfam" id="TIGR01410">
    <property type="entry name" value="tatB"/>
    <property type="match status" value="1"/>
</dbReference>
<dbReference type="Gene3D" id="1.20.5.3310">
    <property type="match status" value="1"/>
</dbReference>
<dbReference type="HAMAP" id="MF_00237">
    <property type="entry name" value="TatB"/>
    <property type="match status" value="1"/>
</dbReference>
<keyword evidence="6 9" id="KW-1133">Transmembrane helix</keyword>
<comment type="caution">
    <text evidence="11">The sequence shown here is derived from an EMBL/GenBank/DDBJ whole genome shotgun (WGS) entry which is preliminary data.</text>
</comment>
<evidence type="ECO:0000313" key="12">
    <source>
        <dbReference type="Proteomes" id="UP000194798"/>
    </source>
</evidence>
<evidence type="ECO:0000256" key="3">
    <source>
        <dbReference type="ARBA" id="ARBA00022475"/>
    </source>
</evidence>
<keyword evidence="7 9" id="KW-0811">Translocation</keyword>
<accession>A0A251XD63</accession>
<proteinExistence type="inferred from homology"/>
<evidence type="ECO:0000256" key="5">
    <source>
        <dbReference type="ARBA" id="ARBA00022927"/>
    </source>
</evidence>
<feature type="region of interest" description="Disordered" evidence="10">
    <location>
        <begin position="82"/>
        <end position="141"/>
    </location>
</feature>
<dbReference type="EMBL" id="MSLT01000001">
    <property type="protein sequence ID" value="OUD16271.1"/>
    <property type="molecule type" value="Genomic_DNA"/>
</dbReference>
<reference evidence="11 12" key="1">
    <citation type="submission" date="2016-12" db="EMBL/GenBank/DDBJ databases">
        <title>Thioflexothrix psekupsii D3 genome sequencing and assembly.</title>
        <authorList>
            <person name="Fomenkov A."/>
            <person name="Vincze T."/>
            <person name="Grabovich M."/>
            <person name="Anton B.P."/>
            <person name="Dubinina G."/>
            <person name="Orlova M."/>
            <person name="Belousova E."/>
            <person name="Roberts R.J."/>
        </authorList>
    </citation>
    <scope>NUCLEOTIDE SEQUENCE [LARGE SCALE GENOMIC DNA]</scope>
    <source>
        <strain evidence="11">D3</strain>
    </source>
</reference>
<comment type="subcellular location">
    <subcellularLocation>
        <location evidence="9">Cell membrane</location>
        <topology evidence="9">Single-pass membrane protein</topology>
    </subcellularLocation>
    <subcellularLocation>
        <location evidence="1">Membrane</location>
        <topology evidence="1">Single-pass membrane protein</topology>
    </subcellularLocation>
</comment>
<evidence type="ECO:0000256" key="9">
    <source>
        <dbReference type="HAMAP-Rule" id="MF_00237"/>
    </source>
</evidence>
<evidence type="ECO:0000256" key="10">
    <source>
        <dbReference type="SAM" id="MobiDB-lite"/>
    </source>
</evidence>
<evidence type="ECO:0000256" key="2">
    <source>
        <dbReference type="ARBA" id="ARBA00022448"/>
    </source>
</evidence>
<evidence type="ECO:0000313" key="11">
    <source>
        <dbReference type="EMBL" id="OUD16271.1"/>
    </source>
</evidence>
<comment type="function">
    <text evidence="9">Part of the twin-arginine translocation (Tat) system that transports large folded proteins containing a characteristic twin-arginine motif in their signal peptide across membranes. Together with TatC, TatB is part of a receptor directly interacting with Tat signal peptides. TatB may form an oligomeric binding site that transiently accommodates folded Tat precursor proteins before their translocation.</text>
</comment>
<dbReference type="GO" id="GO:0043953">
    <property type="term" value="P:protein transport by the Tat complex"/>
    <property type="evidence" value="ECO:0007669"/>
    <property type="project" value="UniProtKB-UniRule"/>
</dbReference>
<protein>
    <recommendedName>
        <fullName evidence="9">Sec-independent protein translocase protein TatB</fullName>
    </recommendedName>
</protein>
<dbReference type="PANTHER" id="PTHR33162">
    <property type="entry name" value="SEC-INDEPENDENT PROTEIN TRANSLOCASE PROTEIN TATA, CHLOROPLASTIC"/>
    <property type="match status" value="1"/>
</dbReference>
<dbReference type="GO" id="GO:0033281">
    <property type="term" value="C:TAT protein transport complex"/>
    <property type="evidence" value="ECO:0007669"/>
    <property type="project" value="UniProtKB-UniRule"/>
</dbReference>
<dbReference type="InterPro" id="IPR003369">
    <property type="entry name" value="TatA/B/E"/>
</dbReference>
<evidence type="ECO:0000256" key="7">
    <source>
        <dbReference type="ARBA" id="ARBA00023010"/>
    </source>
</evidence>
<keyword evidence="4 9" id="KW-0812">Transmembrane</keyword>